<evidence type="ECO:0000313" key="3">
    <source>
        <dbReference type="Proteomes" id="UP001431010"/>
    </source>
</evidence>
<dbReference type="EMBL" id="CP088156">
    <property type="protein sequence ID" value="UFZ02454.1"/>
    <property type="molecule type" value="Genomic_DNA"/>
</dbReference>
<keyword evidence="1" id="KW-1133">Transmembrane helix</keyword>
<evidence type="ECO:0000313" key="2">
    <source>
        <dbReference type="EMBL" id="UFZ02454.1"/>
    </source>
</evidence>
<keyword evidence="1" id="KW-0812">Transmembrane</keyword>
<protein>
    <submittedName>
        <fullName evidence="2">Uncharacterized protein</fullName>
    </submittedName>
</protein>
<sequence length="141" mass="15028">MRFRVRKFAHVLERSGLALAGAACGVFVGAHVGSSVPSLTTQGFLVVMMLSGALGFYLGIDTPQLPFHPHDEGSPGEKKIDAAEFLSAVGTFLATLTAFFAVAIIILREDPHIVWTSLIMAGWIVGVIMQIVAGAIARLRH</sequence>
<dbReference type="RefSeq" id="WP_231318243.1">
    <property type="nucleotide sequence ID" value="NZ_CP088156.1"/>
</dbReference>
<reference evidence="2" key="1">
    <citation type="journal article" date="2024" name="Antonie Van Leeuwenhoek">
        <title>Bradyrhizobium ontarionense sp. nov., a novel bacterial symbiont isolated from Aeschynomene indica (Indian jointvetch), harbours photosynthesis, nitrogen fixation and nitrous oxide (N2O) reductase genes.</title>
        <authorList>
            <person name="Bromfield E.S.P."/>
            <person name="Cloutier S."/>
        </authorList>
    </citation>
    <scope>NUCLEOTIDE SEQUENCE</scope>
    <source>
        <strain evidence="2">A19</strain>
    </source>
</reference>
<keyword evidence="1" id="KW-0472">Membrane</keyword>
<evidence type="ECO:0000256" key="1">
    <source>
        <dbReference type="SAM" id="Phobius"/>
    </source>
</evidence>
<name>A0ABY3R553_9BRAD</name>
<organism evidence="2 3">
    <name type="scientific">Bradyrhizobium ontarionense</name>
    <dbReference type="NCBI Taxonomy" id="2898149"/>
    <lineage>
        <taxon>Bacteria</taxon>
        <taxon>Pseudomonadati</taxon>
        <taxon>Pseudomonadota</taxon>
        <taxon>Alphaproteobacteria</taxon>
        <taxon>Hyphomicrobiales</taxon>
        <taxon>Nitrobacteraceae</taxon>
        <taxon>Bradyrhizobium</taxon>
    </lineage>
</organism>
<feature type="transmembrane region" description="Helical" evidence="1">
    <location>
        <begin position="85"/>
        <end position="107"/>
    </location>
</feature>
<dbReference type="Proteomes" id="UP001431010">
    <property type="component" value="Chromosome"/>
</dbReference>
<gene>
    <name evidence="2" type="ORF">LQG66_24580</name>
</gene>
<proteinExistence type="predicted"/>
<feature type="transmembrane region" description="Helical" evidence="1">
    <location>
        <begin position="113"/>
        <end position="137"/>
    </location>
</feature>
<accession>A0ABY3R553</accession>
<keyword evidence="3" id="KW-1185">Reference proteome</keyword>
<feature type="transmembrane region" description="Helical" evidence="1">
    <location>
        <begin position="43"/>
        <end position="60"/>
    </location>
</feature>